<name>A0A158KJG2_9BURK</name>
<dbReference type="AlphaFoldDB" id="A0A158KJG2"/>
<sequence>MSDVPEIRVERQTGGWVWAAIVPSTDGAAPQILHQSLEAFPSEEAALGDARKVLQKFKFNLLRRNRQSYGTTVADLRKTIFFRTCSTIPCQSQDSGAAARSRA</sequence>
<reference evidence="1" key="1">
    <citation type="submission" date="2016-01" db="EMBL/GenBank/DDBJ databases">
        <authorList>
            <person name="Peeters C."/>
        </authorList>
    </citation>
    <scope>NUCLEOTIDE SEQUENCE [LARGE SCALE GENOMIC DNA]</scope>
    <source>
        <strain evidence="1">LMG 22937</strain>
    </source>
</reference>
<comment type="caution">
    <text evidence="1">The sequence shown here is derived from an EMBL/GenBank/DDBJ whole genome shotgun (WGS) entry which is preliminary data.</text>
</comment>
<keyword evidence="2" id="KW-1185">Reference proteome</keyword>
<gene>
    <name evidence="1" type="ORF">AWB67_05805</name>
</gene>
<evidence type="ECO:0000313" key="2">
    <source>
        <dbReference type="Proteomes" id="UP000054925"/>
    </source>
</evidence>
<proteinExistence type="predicted"/>
<protein>
    <submittedName>
        <fullName evidence="1">Uncharacterized protein</fullName>
    </submittedName>
</protein>
<dbReference type="EMBL" id="FCOL02000061">
    <property type="protein sequence ID" value="SAL81286.1"/>
    <property type="molecule type" value="Genomic_DNA"/>
</dbReference>
<evidence type="ECO:0000313" key="1">
    <source>
        <dbReference type="EMBL" id="SAL81286.1"/>
    </source>
</evidence>
<organism evidence="1 2">
    <name type="scientific">Caballeronia terrestris</name>
    <dbReference type="NCBI Taxonomy" id="1226301"/>
    <lineage>
        <taxon>Bacteria</taxon>
        <taxon>Pseudomonadati</taxon>
        <taxon>Pseudomonadota</taxon>
        <taxon>Betaproteobacteria</taxon>
        <taxon>Burkholderiales</taxon>
        <taxon>Burkholderiaceae</taxon>
        <taxon>Caballeronia</taxon>
    </lineage>
</organism>
<dbReference type="RefSeq" id="WP_159964969.1">
    <property type="nucleotide sequence ID" value="NZ_FCOL02000061.1"/>
</dbReference>
<dbReference type="OrthoDB" id="9135715at2"/>
<dbReference type="Proteomes" id="UP000054925">
    <property type="component" value="Unassembled WGS sequence"/>
</dbReference>
<accession>A0A158KJG2</accession>